<dbReference type="InterPro" id="IPR036527">
    <property type="entry name" value="SCP2_sterol-bd_dom_sf"/>
</dbReference>
<comment type="caution">
    <text evidence="2">The sequence shown here is derived from an EMBL/GenBank/DDBJ whole genome shotgun (WGS) entry which is preliminary data.</text>
</comment>
<dbReference type="InterPro" id="IPR003033">
    <property type="entry name" value="SCP2_sterol-bd_dom"/>
</dbReference>
<evidence type="ECO:0000313" key="3">
    <source>
        <dbReference type="Proteomes" id="UP000318297"/>
    </source>
</evidence>
<sequence>MPSTIADLTDIDPARAAQRIAEFDPSDLADEVRGLPLAQLNLLAAQADRAVLIIDKMLTTIPAYVPVDKLAGILGVVGFELSDGADLVLDRTVRWRGTTVEDGSDATEWDVIIRSSPSDFLRLLAGHANAGLLAIEGQLEIEGDAELALALSGTLAGADDSDHSIDPGAMDPADVGASVKAVSDQTLARVMAGPVGPIVLAEVFHRLPDHVNKRKAARLTTTAVFKLTGGPTVERYVVRMVNGVATVETGETADRNTTISMTSADFLKLATGNLNAVKAGLQGRIKVSGDKAAAITLGRAMETPKPRK</sequence>
<evidence type="ECO:0000259" key="1">
    <source>
        <dbReference type="Pfam" id="PF02036"/>
    </source>
</evidence>
<dbReference type="Gene3D" id="3.30.1050.10">
    <property type="entry name" value="SCP2 sterol-binding domain"/>
    <property type="match status" value="2"/>
</dbReference>
<dbReference type="GO" id="GO:0005829">
    <property type="term" value="C:cytosol"/>
    <property type="evidence" value="ECO:0007669"/>
    <property type="project" value="TreeGrafter"/>
</dbReference>
<evidence type="ECO:0000313" key="2">
    <source>
        <dbReference type="EMBL" id="TWE12830.1"/>
    </source>
</evidence>
<dbReference type="PANTHER" id="PTHR10094">
    <property type="entry name" value="STEROL CARRIER PROTEIN 2 SCP-2 FAMILY PROTEIN"/>
    <property type="match status" value="1"/>
</dbReference>
<accession>A0A561EB48</accession>
<proteinExistence type="predicted"/>
<dbReference type="EMBL" id="VIVQ01000001">
    <property type="protein sequence ID" value="TWE12830.1"/>
    <property type="molecule type" value="Genomic_DNA"/>
</dbReference>
<organism evidence="2 3">
    <name type="scientific">Rudaeicoccus suwonensis</name>
    <dbReference type="NCBI Taxonomy" id="657409"/>
    <lineage>
        <taxon>Bacteria</taxon>
        <taxon>Bacillati</taxon>
        <taxon>Actinomycetota</taxon>
        <taxon>Actinomycetes</taxon>
        <taxon>Micrococcales</taxon>
        <taxon>Dermacoccaceae</taxon>
        <taxon>Rudaeicoccus</taxon>
    </lineage>
</organism>
<reference evidence="2 3" key="1">
    <citation type="submission" date="2019-06" db="EMBL/GenBank/DDBJ databases">
        <title>Sequencing the genomes of 1000 actinobacteria strains.</title>
        <authorList>
            <person name="Klenk H.-P."/>
        </authorList>
    </citation>
    <scope>NUCLEOTIDE SEQUENCE [LARGE SCALE GENOMIC DNA]</scope>
    <source>
        <strain evidence="2 3">DSM 19560</strain>
    </source>
</reference>
<gene>
    <name evidence="2" type="ORF">BKA23_1650</name>
</gene>
<dbReference type="RefSeq" id="WP_145227114.1">
    <property type="nucleotide sequence ID" value="NZ_VIVQ01000001.1"/>
</dbReference>
<dbReference type="PANTHER" id="PTHR10094:SF25">
    <property type="entry name" value="SCP2 STEROL-BINDING DOMAIN-CONTAINING PROTEIN 1"/>
    <property type="match status" value="1"/>
</dbReference>
<dbReference type="Proteomes" id="UP000318297">
    <property type="component" value="Unassembled WGS sequence"/>
</dbReference>
<protein>
    <submittedName>
        <fullName evidence="2">Putative sterol carrier protein</fullName>
    </submittedName>
</protein>
<name>A0A561EB48_9MICO</name>
<keyword evidence="3" id="KW-1185">Reference proteome</keyword>
<dbReference type="Pfam" id="PF02036">
    <property type="entry name" value="SCP2"/>
    <property type="match status" value="2"/>
</dbReference>
<dbReference type="AlphaFoldDB" id="A0A561EB48"/>
<dbReference type="SUPFAM" id="SSF55718">
    <property type="entry name" value="SCP-like"/>
    <property type="match status" value="2"/>
</dbReference>
<dbReference type="OrthoDB" id="5243187at2"/>
<feature type="domain" description="SCP2" evidence="1">
    <location>
        <begin position="204"/>
        <end position="299"/>
    </location>
</feature>
<feature type="domain" description="SCP2" evidence="1">
    <location>
        <begin position="68"/>
        <end position="155"/>
    </location>
</feature>